<dbReference type="InterPro" id="IPR021151">
    <property type="entry name" value="GINS_A"/>
</dbReference>
<dbReference type="CDD" id="cd21694">
    <property type="entry name" value="GINS_B_Psf2"/>
    <property type="match status" value="1"/>
</dbReference>
<evidence type="ECO:0000259" key="6">
    <source>
        <dbReference type="Pfam" id="PF05916"/>
    </source>
</evidence>
<evidence type="ECO:0000313" key="8">
    <source>
        <dbReference type="EMBL" id="KAG2317948.1"/>
    </source>
</evidence>
<accession>A0A8X8B173</accession>
<comment type="subcellular location">
    <subcellularLocation>
        <location evidence="1">Nucleus</location>
    </subcellularLocation>
</comment>
<dbReference type="GO" id="GO:0000727">
    <property type="term" value="P:double-strand break repair via break-induced replication"/>
    <property type="evidence" value="ECO:0007669"/>
    <property type="project" value="TreeGrafter"/>
</dbReference>
<sequence length="269" mass="31055">MNEEPLFEAIFFATPAIENLSLRLPSSRFVESEGIESDLIFNPQRELRFLEIYISMAGQTDPHVSLFSPQEVEFMAEDEMVEIVPNMNMDPLNFISGDFGRFVPQIPTQVPLWLAVALKRRGKCTFRPPAWLSVDNLTQVLEAEREPLSKFQELPFSYVEIARLLFDHARDDIPDMYMVRSLVEDIRDVRLHKLETNLGTFLGTSAVRMQNVSAMEVNLVRPFAIRALEAFYKHDKPEADEDRGTRSSSSRQPPREANNDEPRRPLRQR</sequence>
<gene>
    <name evidence="8" type="ORF">Bca52824_021070</name>
</gene>
<dbReference type="CDD" id="cd11712">
    <property type="entry name" value="GINS_A_psf2"/>
    <property type="match status" value="1"/>
</dbReference>
<feature type="compositionally biased region" description="Basic and acidic residues" evidence="5">
    <location>
        <begin position="235"/>
        <end position="245"/>
    </location>
</feature>
<feature type="domain" description="GINS subunit" evidence="6">
    <location>
        <begin position="131"/>
        <end position="227"/>
    </location>
</feature>
<keyword evidence="3" id="KW-0235">DNA replication</keyword>
<protein>
    <recommendedName>
        <fullName evidence="10">DNA replication complex GINS protein PSF2</fullName>
    </recommendedName>
</protein>
<name>A0A8X8B173_BRACI</name>
<keyword evidence="4" id="KW-0539">Nucleus</keyword>
<comment type="caution">
    <text evidence="8">The sequence shown here is derived from an EMBL/GenBank/DDBJ whole genome shotgun (WGS) entry which is preliminary data.</text>
</comment>
<evidence type="ECO:0008006" key="10">
    <source>
        <dbReference type="Google" id="ProtNLM"/>
    </source>
</evidence>
<dbReference type="EMBL" id="JAAMPC010000004">
    <property type="protein sequence ID" value="KAG2317948.1"/>
    <property type="molecule type" value="Genomic_DNA"/>
</dbReference>
<dbReference type="FunFam" id="3.40.5.50:FF:000001">
    <property type="entry name" value="DNA replication complex GINS protein PSF2"/>
    <property type="match status" value="1"/>
</dbReference>
<keyword evidence="9" id="KW-1185">Reference proteome</keyword>
<dbReference type="Gene3D" id="3.40.5.50">
    <property type="match status" value="1"/>
</dbReference>
<dbReference type="OrthoDB" id="1938138at2759"/>
<dbReference type="GO" id="GO:0000811">
    <property type="term" value="C:GINS complex"/>
    <property type="evidence" value="ECO:0007669"/>
    <property type="project" value="TreeGrafter"/>
</dbReference>
<dbReference type="InterPro" id="IPR036224">
    <property type="entry name" value="GINS_bundle-like_dom_sf"/>
</dbReference>
<dbReference type="Proteomes" id="UP000886595">
    <property type="component" value="Unassembled WGS sequence"/>
</dbReference>
<feature type="domain" description="DNA replication complex GINS protein PSF2 N-terminal" evidence="7">
    <location>
        <begin position="68"/>
        <end position="125"/>
    </location>
</feature>
<dbReference type="AlphaFoldDB" id="A0A8X8B173"/>
<evidence type="ECO:0000256" key="5">
    <source>
        <dbReference type="SAM" id="MobiDB-lite"/>
    </source>
</evidence>
<comment type="similarity">
    <text evidence="2">Belongs to the GINS2/PSF2 family.</text>
</comment>
<feature type="compositionally biased region" description="Basic and acidic residues" evidence="5">
    <location>
        <begin position="253"/>
        <end position="269"/>
    </location>
</feature>
<evidence type="ECO:0000256" key="2">
    <source>
        <dbReference type="ARBA" id="ARBA00010565"/>
    </source>
</evidence>
<dbReference type="Gene3D" id="1.20.58.1020">
    <property type="match status" value="1"/>
</dbReference>
<evidence type="ECO:0000256" key="4">
    <source>
        <dbReference type="ARBA" id="ARBA00023242"/>
    </source>
</evidence>
<dbReference type="InterPro" id="IPR056784">
    <property type="entry name" value="PSF2_N"/>
</dbReference>
<dbReference type="PANTHER" id="PTHR12772:SF0">
    <property type="entry name" value="DNA REPLICATION COMPLEX GINS PROTEIN PSF2"/>
    <property type="match status" value="1"/>
</dbReference>
<evidence type="ECO:0000259" key="7">
    <source>
        <dbReference type="Pfam" id="PF25005"/>
    </source>
</evidence>
<dbReference type="InterPro" id="IPR007257">
    <property type="entry name" value="GINS_Psf2"/>
</dbReference>
<dbReference type="Pfam" id="PF05916">
    <property type="entry name" value="Sld5"/>
    <property type="match status" value="1"/>
</dbReference>
<evidence type="ECO:0000256" key="3">
    <source>
        <dbReference type="ARBA" id="ARBA00022705"/>
    </source>
</evidence>
<dbReference type="SUPFAM" id="SSF158573">
    <property type="entry name" value="GINS helical bundle-like"/>
    <property type="match status" value="1"/>
</dbReference>
<evidence type="ECO:0000313" key="9">
    <source>
        <dbReference type="Proteomes" id="UP000886595"/>
    </source>
</evidence>
<organism evidence="8 9">
    <name type="scientific">Brassica carinata</name>
    <name type="common">Ethiopian mustard</name>
    <name type="synonym">Abyssinian cabbage</name>
    <dbReference type="NCBI Taxonomy" id="52824"/>
    <lineage>
        <taxon>Eukaryota</taxon>
        <taxon>Viridiplantae</taxon>
        <taxon>Streptophyta</taxon>
        <taxon>Embryophyta</taxon>
        <taxon>Tracheophyta</taxon>
        <taxon>Spermatophyta</taxon>
        <taxon>Magnoliopsida</taxon>
        <taxon>eudicotyledons</taxon>
        <taxon>Gunneridae</taxon>
        <taxon>Pentapetalae</taxon>
        <taxon>rosids</taxon>
        <taxon>malvids</taxon>
        <taxon>Brassicales</taxon>
        <taxon>Brassicaceae</taxon>
        <taxon>Brassiceae</taxon>
        <taxon>Brassica</taxon>
    </lineage>
</organism>
<evidence type="ECO:0000256" key="1">
    <source>
        <dbReference type="ARBA" id="ARBA00004123"/>
    </source>
</evidence>
<feature type="region of interest" description="Disordered" evidence="5">
    <location>
        <begin position="235"/>
        <end position="269"/>
    </location>
</feature>
<dbReference type="GO" id="GO:0006260">
    <property type="term" value="P:DNA replication"/>
    <property type="evidence" value="ECO:0007669"/>
    <property type="project" value="UniProtKB-KW"/>
</dbReference>
<dbReference type="FunFam" id="1.20.58.1020:FF:000001">
    <property type="entry name" value="DNA replication complex GINS protein PSF2"/>
    <property type="match status" value="1"/>
</dbReference>
<dbReference type="Pfam" id="PF25005">
    <property type="entry name" value="PSF2_N"/>
    <property type="match status" value="1"/>
</dbReference>
<dbReference type="PANTHER" id="PTHR12772">
    <property type="entry name" value="DNA REPLICATION COMPLEX GINS PROTEIN PSF2"/>
    <property type="match status" value="1"/>
</dbReference>
<dbReference type="SUPFAM" id="SSF160059">
    <property type="entry name" value="PriA/YqbF domain"/>
    <property type="match status" value="1"/>
</dbReference>
<reference evidence="8 9" key="1">
    <citation type="submission" date="2020-02" db="EMBL/GenBank/DDBJ databases">
        <authorList>
            <person name="Ma Q."/>
            <person name="Huang Y."/>
            <person name="Song X."/>
            <person name="Pei D."/>
        </authorList>
    </citation>
    <scope>NUCLEOTIDE SEQUENCE [LARGE SCALE GENOMIC DNA]</scope>
    <source>
        <strain evidence="8">Sxm20200214</strain>
        <tissue evidence="8">Leaf</tissue>
    </source>
</reference>
<proteinExistence type="inferred from homology"/>